<dbReference type="EMBL" id="FOXV01000014">
    <property type="protein sequence ID" value="SFQ62568.1"/>
    <property type="molecule type" value="Genomic_DNA"/>
</dbReference>
<sequence length="108" mass="11958">MSLFAQIAEQKMQEALKDGVFDNLPGAGKPLSDLSTSDGLDPITRAGYRIMSEAGAIPQELELRNLLREAQAELAQEADPERRAMLMRRVTDLGLRHALAKEARLRGR</sequence>
<proteinExistence type="predicted"/>
<dbReference type="PANTHER" id="PTHR39158">
    <property type="entry name" value="OS08G0560600 PROTEIN"/>
    <property type="match status" value="1"/>
</dbReference>
<dbReference type="STRING" id="93684.SAMN05421853_11416"/>
<keyword evidence="3" id="KW-1185">Reference proteome</keyword>
<dbReference type="Proteomes" id="UP000243106">
    <property type="component" value="Unassembled WGS sequence"/>
</dbReference>
<protein>
    <recommendedName>
        <fullName evidence="1">DnaJ homologue subfamily C member 28 conserved domain-containing protein</fullName>
    </recommendedName>
</protein>
<organism evidence="2 3">
    <name type="scientific">Roseivivax halotolerans</name>
    <dbReference type="NCBI Taxonomy" id="93684"/>
    <lineage>
        <taxon>Bacteria</taxon>
        <taxon>Pseudomonadati</taxon>
        <taxon>Pseudomonadota</taxon>
        <taxon>Alphaproteobacteria</taxon>
        <taxon>Rhodobacterales</taxon>
        <taxon>Roseobacteraceae</taxon>
        <taxon>Roseivivax</taxon>
    </lineage>
</organism>
<evidence type="ECO:0000313" key="2">
    <source>
        <dbReference type="EMBL" id="SFQ62568.1"/>
    </source>
</evidence>
<reference evidence="3" key="1">
    <citation type="submission" date="2016-10" db="EMBL/GenBank/DDBJ databases">
        <authorList>
            <person name="Varghese N."/>
            <person name="Submissions S."/>
        </authorList>
    </citation>
    <scope>NUCLEOTIDE SEQUENCE [LARGE SCALE GENOMIC DNA]</scope>
    <source>
        <strain evidence="3">JCM 10271</strain>
    </source>
</reference>
<dbReference type="InterPro" id="IPR018961">
    <property type="entry name" value="DnaJ_homolog_subfam-C_membr-28"/>
</dbReference>
<dbReference type="PANTHER" id="PTHR39158:SF1">
    <property type="entry name" value="DNAJ HOMOLOG SUBFAMILY C MEMBER 28"/>
    <property type="match status" value="1"/>
</dbReference>
<dbReference type="Pfam" id="PF09350">
    <property type="entry name" value="DJC28_CD"/>
    <property type="match status" value="1"/>
</dbReference>
<dbReference type="RefSeq" id="WP_093014640.1">
    <property type="nucleotide sequence ID" value="NZ_FOXV01000014.1"/>
</dbReference>
<dbReference type="InterPro" id="IPR052573">
    <property type="entry name" value="DnaJ_C_subfamily_28"/>
</dbReference>
<dbReference type="AlphaFoldDB" id="A0A1I6A1P0"/>
<evidence type="ECO:0000313" key="3">
    <source>
        <dbReference type="Proteomes" id="UP000243106"/>
    </source>
</evidence>
<gene>
    <name evidence="2" type="ORF">SAMN05421853_11416</name>
</gene>
<feature type="domain" description="DnaJ homologue subfamily C member 28 conserved" evidence="1">
    <location>
        <begin position="7"/>
        <end position="74"/>
    </location>
</feature>
<name>A0A1I6A1P0_9RHOB</name>
<accession>A0A1I6A1P0</accession>
<evidence type="ECO:0000259" key="1">
    <source>
        <dbReference type="Pfam" id="PF09350"/>
    </source>
</evidence>